<evidence type="ECO:0000313" key="1">
    <source>
        <dbReference type="EMBL" id="AWD72351.1"/>
    </source>
</evidence>
<dbReference type="Gene3D" id="6.10.140.400">
    <property type="match status" value="2"/>
</dbReference>
<dbReference type="InterPro" id="IPR020994">
    <property type="entry name" value="Uncharacterised_Ca-bd_CcbP"/>
</dbReference>
<dbReference type="RefSeq" id="WP_181377657.1">
    <property type="nucleotide sequence ID" value="NZ_MG869625.1"/>
</dbReference>
<dbReference type="EMBL" id="MG869625">
    <property type="protein sequence ID" value="AWD72351.1"/>
    <property type="molecule type" value="Genomic_DNA"/>
</dbReference>
<organism evidence="1">
    <name type="scientific">Polaromonas sp. W11N</name>
    <dbReference type="NCBI Taxonomy" id="1840303"/>
    <lineage>
        <taxon>Bacteria</taxon>
        <taxon>Pseudomonadati</taxon>
        <taxon>Pseudomonadota</taxon>
        <taxon>Betaproteobacteria</taxon>
        <taxon>Burkholderiales</taxon>
        <taxon>Comamonadaceae</taxon>
        <taxon>Polaromonas</taxon>
    </lineage>
</organism>
<name>A0A2S1FIL1_9BURK</name>
<geneLocation type="plasmid" evidence="1">
    <name>pW11NP2</name>
</geneLocation>
<dbReference type="AlphaFoldDB" id="A0A2S1FIL1"/>
<protein>
    <submittedName>
        <fullName evidence="1">Calcium-binding protein</fullName>
    </submittedName>
</protein>
<dbReference type="Pfam" id="PF11535">
    <property type="entry name" value="Calci_bind_CcbP"/>
    <property type="match status" value="1"/>
</dbReference>
<reference evidence="1" key="1">
    <citation type="submission" date="2018-01" db="EMBL/GenBank/DDBJ databases">
        <title>Plasmids of psychrophilic Polaromonas spp. isolated from Arctic and Antarctic glaciers.</title>
        <authorList>
            <person name="Dziewit L."/>
            <person name="Ciok A."/>
        </authorList>
    </citation>
    <scope>NUCLEOTIDE SEQUENCE</scope>
    <source>
        <plasmid evidence="1">pW11NP2</plasmid>
    </source>
</reference>
<keyword evidence="1" id="KW-0614">Plasmid</keyword>
<proteinExistence type="predicted"/>
<gene>
    <name evidence="1" type="ORF">pW11NP2_p031</name>
</gene>
<sequence>MSPQEARTLCKRIPEQPDREHRITFEIVVDAYGETERAMGWYCYLQDKLQVPFKATCRSARATSPLEVGIEVEVVDLATEDDCMSEIFVLVRFGKSRLAVPLEQLACHAPEEQTCQAVADWHYWVARGYSY</sequence>
<accession>A0A2S1FIL1</accession>